<feature type="compositionally biased region" description="Pro residues" evidence="1">
    <location>
        <begin position="29"/>
        <end position="39"/>
    </location>
</feature>
<name>A0A1Y3QUX1_9BACT</name>
<evidence type="ECO:0000256" key="2">
    <source>
        <dbReference type="SAM" id="SignalP"/>
    </source>
</evidence>
<sequence>MIKTRFIVAIGLVMTLACCSNSGTDQTPDPNPPTPPTPPATGDYVSVQNGKIYAPDGGELSLWGVNFQPCLSWEYNDRLKRHGIPQTAEALRRVAHNNLEEVAKLKVSVIRCHLTPADFTDAEGNLVETPYLDVLDYMVAEAAERGIYITLALINHMGSGYVPNSVFMTAARQEWVHNKEVVRKSKNYVRQLLTRKNNYSGTTYAAEKHIALWELINEPEAFSYTDIQSNPAAYADFQSWAAGNGQQDNDASYAVFREELIRDYIDGMYDVIREAGAQQPVVWSHNWHRYRNGNPDIFKGALASKAEAVACCNYPGQDLVPQDYWSNPKDLTSQDYSGWFNQYFDDVNGYGWLLLPEYAGKAKTVYEFETFFNQSAYLYPIQAQYFRALGVQCASMWTYTMQEYAPYHCGSHFLSLTCTPKKAASFIVAGEIYKSTPLGQMYDRLVNEQLGSNFAISKSRDVSIFSSPEKFYHSGDVTQWCPLNVSDGVRSIVGVGSSPLVTYTGTGIYFIDERDGELFVTLEPNHRWLREPWDSRLQTKVSALDYDTPNTMDIRLKAWKEGKYTLYRISDGKRQKAGVLDGLGGMSLTPGDYVIVRGEE</sequence>
<comment type="caution">
    <text evidence="3">The sequence shown here is derived from an EMBL/GenBank/DDBJ whole genome shotgun (WGS) entry which is preliminary data.</text>
</comment>
<protein>
    <recommendedName>
        <fullName evidence="5">Cellulase family glycosylhydrolase</fullName>
    </recommendedName>
</protein>
<keyword evidence="2" id="KW-0732">Signal</keyword>
<dbReference type="Proteomes" id="UP000195772">
    <property type="component" value="Unassembled WGS sequence"/>
</dbReference>
<proteinExistence type="predicted"/>
<dbReference type="eggNOG" id="COG3934">
    <property type="taxonomic scope" value="Bacteria"/>
</dbReference>
<evidence type="ECO:0000313" key="4">
    <source>
        <dbReference type="Proteomes" id="UP000195772"/>
    </source>
</evidence>
<dbReference type="RefSeq" id="WP_032134680.1">
    <property type="nucleotide sequence ID" value="NZ_LN609286.1"/>
</dbReference>
<dbReference type="Gene3D" id="3.20.20.80">
    <property type="entry name" value="Glycosidases"/>
    <property type="match status" value="1"/>
</dbReference>
<dbReference type="OrthoDB" id="9801493at2"/>
<dbReference type="SUPFAM" id="SSF51445">
    <property type="entry name" value="(Trans)glycosidases"/>
    <property type="match status" value="1"/>
</dbReference>
<gene>
    <name evidence="3" type="ORF">B5G41_10350</name>
</gene>
<evidence type="ECO:0000256" key="1">
    <source>
        <dbReference type="SAM" id="MobiDB-lite"/>
    </source>
</evidence>
<evidence type="ECO:0008006" key="5">
    <source>
        <dbReference type="Google" id="ProtNLM"/>
    </source>
</evidence>
<accession>A0A1Y3QUX1</accession>
<organism evidence="3 4">
    <name type="scientific">Alistipes onderdonkii</name>
    <dbReference type="NCBI Taxonomy" id="328813"/>
    <lineage>
        <taxon>Bacteria</taxon>
        <taxon>Pseudomonadati</taxon>
        <taxon>Bacteroidota</taxon>
        <taxon>Bacteroidia</taxon>
        <taxon>Bacteroidales</taxon>
        <taxon>Rikenellaceae</taxon>
        <taxon>Alistipes</taxon>
    </lineage>
</organism>
<reference evidence="4" key="1">
    <citation type="submission" date="2017-04" db="EMBL/GenBank/DDBJ databases">
        <title>Function of individual gut microbiota members based on whole genome sequencing of pure cultures obtained from chicken caecum.</title>
        <authorList>
            <person name="Medvecky M."/>
            <person name="Cejkova D."/>
            <person name="Polansky O."/>
            <person name="Karasova D."/>
            <person name="Kubasova T."/>
            <person name="Cizek A."/>
            <person name="Rychlik I."/>
        </authorList>
    </citation>
    <scope>NUCLEOTIDE SEQUENCE [LARGE SCALE GENOMIC DNA]</scope>
    <source>
        <strain evidence="4">An90</strain>
    </source>
</reference>
<dbReference type="EMBL" id="NFHB01000006">
    <property type="protein sequence ID" value="OUN02915.1"/>
    <property type="molecule type" value="Genomic_DNA"/>
</dbReference>
<feature type="chain" id="PRO_5011002475" description="Cellulase family glycosylhydrolase" evidence="2">
    <location>
        <begin position="23"/>
        <end position="600"/>
    </location>
</feature>
<evidence type="ECO:0000313" key="3">
    <source>
        <dbReference type="EMBL" id="OUN02915.1"/>
    </source>
</evidence>
<dbReference type="InterPro" id="IPR045053">
    <property type="entry name" value="MAN-like"/>
</dbReference>
<feature type="signal peptide" evidence="2">
    <location>
        <begin position="1"/>
        <end position="22"/>
    </location>
</feature>
<dbReference type="PROSITE" id="PS51257">
    <property type="entry name" value="PROKAR_LIPOPROTEIN"/>
    <property type="match status" value="1"/>
</dbReference>
<feature type="region of interest" description="Disordered" evidence="1">
    <location>
        <begin position="23"/>
        <end position="44"/>
    </location>
</feature>
<dbReference type="AlphaFoldDB" id="A0A1Y3QUX1"/>
<dbReference type="GO" id="GO:0004553">
    <property type="term" value="F:hydrolase activity, hydrolyzing O-glycosyl compounds"/>
    <property type="evidence" value="ECO:0007669"/>
    <property type="project" value="InterPro"/>
</dbReference>
<dbReference type="PANTHER" id="PTHR31451">
    <property type="match status" value="1"/>
</dbReference>
<dbReference type="InterPro" id="IPR017853">
    <property type="entry name" value="GH"/>
</dbReference>